<dbReference type="PANTHER" id="PTHR22835">
    <property type="entry name" value="ZINC FINGER FYVE DOMAIN CONTAINING PROTEIN"/>
    <property type="match status" value="1"/>
</dbReference>
<proteinExistence type="inferred from homology"/>
<dbReference type="EC" id="1.3.5.6" evidence="3"/>
<dbReference type="AlphaFoldDB" id="A0A0B2QBD6"/>
<dbReference type="GO" id="GO:0016788">
    <property type="term" value="F:hydrolase activity, acting on ester bonds"/>
    <property type="evidence" value="ECO:0007669"/>
    <property type="project" value="InterPro"/>
</dbReference>
<accession>A0A0B2QBD6</accession>
<reference evidence="3" key="1">
    <citation type="submission" date="2014-07" db="EMBL/GenBank/DDBJ databases">
        <title>Identification of a novel salt tolerance gene in wild soybean by whole-genome sequencing.</title>
        <authorList>
            <person name="Lam H.-M."/>
            <person name="Qi X."/>
            <person name="Li M.-W."/>
            <person name="Liu X."/>
            <person name="Xie M."/>
            <person name="Ni M."/>
            <person name="Xu X."/>
        </authorList>
    </citation>
    <scope>NUCLEOTIDE SEQUENCE [LARGE SCALE GENOMIC DNA]</scope>
    <source>
        <tissue evidence="3">Root</tissue>
    </source>
</reference>
<keyword evidence="3" id="KW-0560">Oxidoreductase</keyword>
<dbReference type="GO" id="GO:0016719">
    <property type="term" value="F:9,9'-di-cis-zeta-carotene desaturase activity"/>
    <property type="evidence" value="ECO:0007669"/>
    <property type="project" value="UniProtKB-EC"/>
</dbReference>
<dbReference type="EMBL" id="KN659549">
    <property type="protein sequence ID" value="KHN18921.1"/>
    <property type="molecule type" value="Genomic_DNA"/>
</dbReference>
<protein>
    <submittedName>
        <fullName evidence="3">GDSL esterase/lipase</fullName>
        <ecNumber evidence="3">1.3.5.6</ecNumber>
    </submittedName>
</protein>
<gene>
    <name evidence="3" type="ORF">glysoja_036100</name>
</gene>
<dbReference type="Proteomes" id="UP000053555">
    <property type="component" value="Unassembled WGS sequence"/>
</dbReference>
<organism evidence="3">
    <name type="scientific">Glycine soja</name>
    <name type="common">Wild soybean</name>
    <dbReference type="NCBI Taxonomy" id="3848"/>
    <lineage>
        <taxon>Eukaryota</taxon>
        <taxon>Viridiplantae</taxon>
        <taxon>Streptophyta</taxon>
        <taxon>Embryophyta</taxon>
        <taxon>Tracheophyta</taxon>
        <taxon>Spermatophyta</taxon>
        <taxon>Magnoliopsida</taxon>
        <taxon>eudicotyledons</taxon>
        <taxon>Gunneridae</taxon>
        <taxon>Pentapetalae</taxon>
        <taxon>rosids</taxon>
        <taxon>fabids</taxon>
        <taxon>Fabales</taxon>
        <taxon>Fabaceae</taxon>
        <taxon>Papilionoideae</taxon>
        <taxon>50 kb inversion clade</taxon>
        <taxon>NPAAA clade</taxon>
        <taxon>indigoferoid/millettioid clade</taxon>
        <taxon>Phaseoleae</taxon>
        <taxon>Glycine</taxon>
        <taxon>Glycine subgen. Soja</taxon>
    </lineage>
</organism>
<evidence type="ECO:0000313" key="3">
    <source>
        <dbReference type="EMBL" id="KHN18921.1"/>
    </source>
</evidence>
<dbReference type="Pfam" id="PF00657">
    <property type="entry name" value="Lipase_GDSL"/>
    <property type="match status" value="1"/>
</dbReference>
<evidence type="ECO:0000256" key="1">
    <source>
        <dbReference type="ARBA" id="ARBA00008668"/>
    </source>
</evidence>
<name>A0A0B2QBD6_GLYSO</name>
<dbReference type="Gene3D" id="3.40.50.1110">
    <property type="entry name" value="SGNH hydrolase"/>
    <property type="match status" value="1"/>
</dbReference>
<keyword evidence="2" id="KW-0325">Glycoprotein</keyword>
<comment type="similarity">
    <text evidence="1">Belongs to the 'GDSL' lipolytic enzyme family.</text>
</comment>
<dbReference type="PANTHER" id="PTHR22835:SF683">
    <property type="entry name" value="OS05G0506800 PROTEIN"/>
    <property type="match status" value="1"/>
</dbReference>
<dbReference type="InterPro" id="IPR001087">
    <property type="entry name" value="GDSL"/>
</dbReference>
<sequence length="229" mass="25386">MAYGIFLVGSKKVICSSLFIVGEIGCNDYGYPLSETTAFGDLVTYIPQVISVITSAIRELIHLGAVMFMVPGSLPLGCNSAYLTSFATIDKEEYDRAGCLKWLNTFYEYHNELLQIELNRLRHGLLFWKGDTRIYFNVVFTGFGGNVLKVCCGGGGPYNYNETAMCGDAGVVACDDASQYVSWDGYHLTEAAYRLMTKGLLDGPYTIPKFNVSCFIGETIRNFNDYAMK</sequence>
<dbReference type="InterPro" id="IPR036514">
    <property type="entry name" value="SGNH_hydro_sf"/>
</dbReference>
<evidence type="ECO:0000256" key="2">
    <source>
        <dbReference type="ARBA" id="ARBA00023180"/>
    </source>
</evidence>